<keyword evidence="1" id="KW-0472">Membrane</keyword>
<dbReference type="AlphaFoldDB" id="A0A9N8DZ90"/>
<proteinExistence type="predicted"/>
<sequence length="263" mass="29063">MTSLFKIAASGAVFLLLSLANLVVLYYLVSYPPIQFFYDAVPPAGPSSVYVPGSGFSGFWFHLGALSSIQDLHKFDYYCYSSGCLSVVMAAMNISVGEATTMATDVQQLWMVGNITRFDIIDQFLLDVLGEDSDEGNQIIESFLPNLKILVTSRGNGVEIVQPTSRDELISALKQTTWIPFITGQGVFRASTNDTCSNAEENEFYLDGAFSRVLHPTCEYDLLVPGTFRTLMLTLHPGLSREDVDQLWEAGRNFEHPLLLASQ</sequence>
<keyword evidence="3" id="KW-1185">Reference proteome</keyword>
<dbReference type="Proteomes" id="UP001153069">
    <property type="component" value="Unassembled WGS sequence"/>
</dbReference>
<keyword evidence="1" id="KW-0812">Transmembrane</keyword>
<accession>A0A9N8DZ90</accession>
<feature type="transmembrane region" description="Helical" evidence="1">
    <location>
        <begin position="7"/>
        <end position="29"/>
    </location>
</feature>
<gene>
    <name evidence="2" type="ORF">SEMRO_494_G154340.1</name>
</gene>
<evidence type="ECO:0000256" key="1">
    <source>
        <dbReference type="SAM" id="Phobius"/>
    </source>
</evidence>
<evidence type="ECO:0000313" key="2">
    <source>
        <dbReference type="EMBL" id="CAB9511638.1"/>
    </source>
</evidence>
<keyword evidence="1" id="KW-1133">Transmembrane helix</keyword>
<protein>
    <submittedName>
        <fullName evidence="2">Uncharacterized protein</fullName>
    </submittedName>
</protein>
<evidence type="ECO:0000313" key="3">
    <source>
        <dbReference type="Proteomes" id="UP001153069"/>
    </source>
</evidence>
<reference evidence="2" key="1">
    <citation type="submission" date="2020-06" db="EMBL/GenBank/DDBJ databases">
        <authorList>
            <consortium name="Plant Systems Biology data submission"/>
        </authorList>
    </citation>
    <scope>NUCLEOTIDE SEQUENCE</scope>
    <source>
        <strain evidence="2">D6</strain>
    </source>
</reference>
<name>A0A9N8DZ90_9STRA</name>
<dbReference type="EMBL" id="CAICTM010000493">
    <property type="protein sequence ID" value="CAB9511638.1"/>
    <property type="molecule type" value="Genomic_DNA"/>
</dbReference>
<organism evidence="2 3">
    <name type="scientific">Seminavis robusta</name>
    <dbReference type="NCBI Taxonomy" id="568900"/>
    <lineage>
        <taxon>Eukaryota</taxon>
        <taxon>Sar</taxon>
        <taxon>Stramenopiles</taxon>
        <taxon>Ochrophyta</taxon>
        <taxon>Bacillariophyta</taxon>
        <taxon>Bacillariophyceae</taxon>
        <taxon>Bacillariophycidae</taxon>
        <taxon>Naviculales</taxon>
        <taxon>Naviculaceae</taxon>
        <taxon>Seminavis</taxon>
    </lineage>
</organism>
<dbReference type="OrthoDB" id="43630at2759"/>
<comment type="caution">
    <text evidence="2">The sequence shown here is derived from an EMBL/GenBank/DDBJ whole genome shotgun (WGS) entry which is preliminary data.</text>
</comment>